<reference evidence="2" key="2">
    <citation type="submission" date="2022-08" db="EMBL/GenBank/DDBJ databases">
        <title>Genome Sequencing of Bacteroides fragilis Group Isolates with Nanopore Technology.</title>
        <authorList>
            <person name="Tisza M.J."/>
            <person name="Smith D."/>
            <person name="Dekker J.P."/>
        </authorList>
    </citation>
    <scope>NUCLEOTIDE SEQUENCE</scope>
    <source>
        <strain evidence="2">BFG-351</strain>
    </source>
</reference>
<dbReference type="EMBL" id="JANUTS010000001">
    <property type="protein sequence ID" value="MCS2793905.1"/>
    <property type="molecule type" value="Genomic_DNA"/>
</dbReference>
<evidence type="ECO:0000313" key="3">
    <source>
        <dbReference type="EMBL" id="VYT04971.1"/>
    </source>
</evidence>
<reference evidence="3" key="1">
    <citation type="submission" date="2019-11" db="EMBL/GenBank/DDBJ databases">
        <authorList>
            <person name="Feng L."/>
        </authorList>
    </citation>
    <scope>NUCLEOTIDE SEQUENCE</scope>
    <source>
        <strain evidence="3">BfaecisLFYP10</strain>
    </source>
</reference>
<dbReference type="EMBL" id="CACRSZ010000038">
    <property type="protein sequence ID" value="VYT04971.1"/>
    <property type="molecule type" value="Genomic_DNA"/>
</dbReference>
<name>A0A6N2TLQ1_9BACE</name>
<feature type="region of interest" description="Disordered" evidence="1">
    <location>
        <begin position="60"/>
        <end position="80"/>
    </location>
</feature>
<proteinExistence type="predicted"/>
<gene>
    <name evidence="3" type="ORF">BFLFYP10_01312</name>
    <name evidence="2" type="ORF">NXW97_18180</name>
</gene>
<sequence>MSVVQLSKIDGDDFDGMAPDDMFQRFFEHILDDDQLTADYFDDDDPDALDDNLKLSQTTKYSMTSDSGEGCPRPSLQFLS</sequence>
<dbReference type="Proteomes" id="UP001204548">
    <property type="component" value="Unassembled WGS sequence"/>
</dbReference>
<accession>A0A6N2TLQ1</accession>
<dbReference type="RefSeq" id="WP_010538341.1">
    <property type="nucleotide sequence ID" value="NZ_CACRSZ010000038.1"/>
</dbReference>
<organism evidence="3">
    <name type="scientific">Bacteroides faecis</name>
    <dbReference type="NCBI Taxonomy" id="674529"/>
    <lineage>
        <taxon>Bacteria</taxon>
        <taxon>Pseudomonadati</taxon>
        <taxon>Bacteroidota</taxon>
        <taxon>Bacteroidia</taxon>
        <taxon>Bacteroidales</taxon>
        <taxon>Bacteroidaceae</taxon>
        <taxon>Bacteroides</taxon>
    </lineage>
</organism>
<dbReference type="AlphaFoldDB" id="A0A6N2TLQ1"/>
<protein>
    <submittedName>
        <fullName evidence="3">Uncharacterized protein</fullName>
    </submittedName>
</protein>
<evidence type="ECO:0000256" key="1">
    <source>
        <dbReference type="SAM" id="MobiDB-lite"/>
    </source>
</evidence>
<evidence type="ECO:0000313" key="2">
    <source>
        <dbReference type="EMBL" id="MCS2793905.1"/>
    </source>
</evidence>